<dbReference type="EMBL" id="VBSB01000015">
    <property type="protein sequence ID" value="NTY62229.1"/>
    <property type="molecule type" value="Genomic_DNA"/>
</dbReference>
<organism evidence="2 3">
    <name type="scientific">Mycolicibacterium sphagni</name>
    <dbReference type="NCBI Taxonomy" id="1786"/>
    <lineage>
        <taxon>Bacteria</taxon>
        <taxon>Bacillati</taxon>
        <taxon>Actinomycetota</taxon>
        <taxon>Actinomycetes</taxon>
        <taxon>Mycobacteriales</taxon>
        <taxon>Mycobacteriaceae</taxon>
        <taxon>Mycolicibacterium</taxon>
    </lineage>
</organism>
<evidence type="ECO:0000313" key="3">
    <source>
        <dbReference type="Proteomes" id="UP000708347"/>
    </source>
</evidence>
<comment type="caution">
    <text evidence="2">The sequence shown here is derived from an EMBL/GenBank/DDBJ whole genome shotgun (WGS) entry which is preliminary data.</text>
</comment>
<keyword evidence="1" id="KW-0812">Transmembrane</keyword>
<name>A0ABX2JWV9_9MYCO</name>
<evidence type="ECO:0008006" key="4">
    <source>
        <dbReference type="Google" id="ProtNLM"/>
    </source>
</evidence>
<keyword evidence="1" id="KW-0472">Membrane</keyword>
<dbReference type="Proteomes" id="UP000708347">
    <property type="component" value="Unassembled WGS sequence"/>
</dbReference>
<accession>A0ABX2JWV9</accession>
<feature type="transmembrane region" description="Helical" evidence="1">
    <location>
        <begin position="130"/>
        <end position="153"/>
    </location>
</feature>
<dbReference type="RefSeq" id="WP_174399964.1">
    <property type="nucleotide sequence ID" value="NZ_VBSB01000015.1"/>
</dbReference>
<feature type="transmembrane region" description="Helical" evidence="1">
    <location>
        <begin position="244"/>
        <end position="265"/>
    </location>
</feature>
<evidence type="ECO:0000313" key="2">
    <source>
        <dbReference type="EMBL" id="NTY62229.1"/>
    </source>
</evidence>
<keyword evidence="3" id="KW-1185">Reference proteome</keyword>
<feature type="transmembrane region" description="Helical" evidence="1">
    <location>
        <begin position="72"/>
        <end position="91"/>
    </location>
</feature>
<feature type="transmembrane region" description="Helical" evidence="1">
    <location>
        <begin position="173"/>
        <end position="193"/>
    </location>
</feature>
<sequence>MGEGLVPMIGDFFSNLLLVASGFIYLCGTYLVWPSKWNIPAHLATGFWSVAYVVPVLIVRVQDDFDPVAYDLFWRVSVVGAVFYALGLVFARTVMLTHPRSNQNARDFLPSLRFHTFDNDDDIYLRRLKLVAIVAIVLMVIALVVMGFVPILAPDSFAAKFLRGEYGEAYRPVAPLYRAATSIFACFMVVFAVLAVRRRTALWIVIFGSSVLLMILTLQRQPAASGILLALGIWLVARGQTRSFVILAIGANIAGTLWYAVLYQLGILKTESGLQVGFWASVAGSAPDVSDAARFFAQWMRFGEPLTDGRTFWGGLVPGRYTWNPSVWSLTLGDPRADPTKIISGGLRLPVSTWGFVSFGEVGVVIVPLMAGIVAGVLAILLRSALPAQDPVGSALILALYSVLQVTVGQFYALGYSNALALLVVLWVVRRPRSPIFVGGSKAAQNHRGVRRGLSPPVVTGTPSLK</sequence>
<feature type="transmembrane region" description="Helical" evidence="1">
    <location>
        <begin position="12"/>
        <end position="33"/>
    </location>
</feature>
<proteinExistence type="predicted"/>
<evidence type="ECO:0000256" key="1">
    <source>
        <dbReference type="SAM" id="Phobius"/>
    </source>
</evidence>
<protein>
    <recommendedName>
        <fullName evidence="4">Oligosaccharide repeat unit polymerase</fullName>
    </recommendedName>
</protein>
<feature type="transmembrane region" description="Helical" evidence="1">
    <location>
        <begin position="40"/>
        <end position="60"/>
    </location>
</feature>
<feature type="transmembrane region" description="Helical" evidence="1">
    <location>
        <begin position="200"/>
        <end position="216"/>
    </location>
</feature>
<feature type="transmembrane region" description="Helical" evidence="1">
    <location>
        <begin position="410"/>
        <end position="429"/>
    </location>
</feature>
<keyword evidence="1" id="KW-1133">Transmembrane helix</keyword>
<reference evidence="2 3" key="1">
    <citation type="submission" date="2019-05" db="EMBL/GenBank/DDBJ databases">
        <title>Mycolicibacterium sphagni ENV482 genome assembly.</title>
        <authorList>
            <person name="Chen W."/>
            <person name="Faulkner N.W."/>
            <person name="Hyman M.R."/>
        </authorList>
    </citation>
    <scope>NUCLEOTIDE SEQUENCE [LARGE SCALE GENOMIC DNA]</scope>
    <source>
        <strain evidence="2 3">ENV482</strain>
    </source>
</reference>
<feature type="transmembrane region" description="Helical" evidence="1">
    <location>
        <begin position="356"/>
        <end position="381"/>
    </location>
</feature>
<gene>
    <name evidence="2" type="ORF">FEG63_22055</name>
</gene>